<gene>
    <name evidence="2" type="ORF">MM415B01704_0017</name>
</gene>
<feature type="region of interest" description="Disordered" evidence="1">
    <location>
        <begin position="1"/>
        <end position="39"/>
    </location>
</feature>
<dbReference type="EMBL" id="MT141256">
    <property type="protein sequence ID" value="QJA57149.1"/>
    <property type="molecule type" value="Genomic_DNA"/>
</dbReference>
<reference evidence="2" key="1">
    <citation type="submission" date="2020-03" db="EMBL/GenBank/DDBJ databases">
        <title>The deep terrestrial virosphere.</title>
        <authorList>
            <person name="Holmfeldt K."/>
            <person name="Nilsson E."/>
            <person name="Simone D."/>
            <person name="Lopez-Fernandez M."/>
            <person name="Wu X."/>
            <person name="de Brujin I."/>
            <person name="Lundin D."/>
            <person name="Andersson A."/>
            <person name="Bertilsson S."/>
            <person name="Dopson M."/>
        </authorList>
    </citation>
    <scope>NUCLEOTIDE SEQUENCE</scope>
    <source>
        <strain evidence="2">MM415B01704</strain>
    </source>
</reference>
<evidence type="ECO:0000256" key="1">
    <source>
        <dbReference type="SAM" id="MobiDB-lite"/>
    </source>
</evidence>
<protein>
    <recommendedName>
        <fullName evidence="3">Scaffolding protein</fullName>
    </recommendedName>
</protein>
<evidence type="ECO:0000313" key="2">
    <source>
        <dbReference type="EMBL" id="QJA57149.1"/>
    </source>
</evidence>
<evidence type="ECO:0008006" key="3">
    <source>
        <dbReference type="Google" id="ProtNLM"/>
    </source>
</evidence>
<feature type="region of interest" description="Disordered" evidence="1">
    <location>
        <begin position="213"/>
        <end position="257"/>
    </location>
</feature>
<accession>A0A6M3II62</accession>
<dbReference type="AlphaFoldDB" id="A0A6M3II62"/>
<organism evidence="2">
    <name type="scientific">viral metagenome</name>
    <dbReference type="NCBI Taxonomy" id="1070528"/>
    <lineage>
        <taxon>unclassified sequences</taxon>
        <taxon>metagenomes</taxon>
        <taxon>organismal metagenomes</taxon>
    </lineage>
</organism>
<proteinExistence type="predicted"/>
<name>A0A6M3II62_9ZZZZ</name>
<sequence length="257" mass="28677">MVVETKEEVSEIEGTADEIKQSESKATSEPVAEGKGVTEVKETEVKPITFKTQDELDKHIQKQVEAKATSIAQKTTSTYQEQIKELKQQVKDATLIKQENALSKLVKSFKDNGEDSGQVADFEQAVKDLITRESELSERDDKIKEREQYYEDVTTSVKQVNAFTEALGLLLPDDDAGFISELTALAEKIAGASTDREKELIIELEKARLQQFAEADKNKPKRTKPDTNLPSAPGGRDLSKMSPSEQIQEGFKKLIKK</sequence>